<dbReference type="Gene3D" id="1.10.260.40">
    <property type="entry name" value="lambda repressor-like DNA-binding domains"/>
    <property type="match status" value="1"/>
</dbReference>
<reference evidence="2 3" key="1">
    <citation type="submission" date="2018-03" db="EMBL/GenBank/DDBJ databases">
        <authorList>
            <person name="Garlena R.A."/>
            <person name="Russell D.A."/>
            <person name="Pope W.H."/>
            <person name="Jacobs-Sera D."/>
            <person name="Hatfull G.F."/>
        </authorList>
    </citation>
    <scope>NUCLEOTIDE SEQUENCE [LARGE SCALE GENOMIC DNA]</scope>
</reference>
<dbReference type="SUPFAM" id="SSF47413">
    <property type="entry name" value="lambda repressor-like DNA-binding domains"/>
    <property type="match status" value="1"/>
</dbReference>
<dbReference type="KEGG" id="vg:54992193"/>
<dbReference type="GeneID" id="54992193"/>
<dbReference type="InterPro" id="IPR001387">
    <property type="entry name" value="Cro/C1-type_HTH"/>
</dbReference>
<name>A0A2U8UJ59_9CAUD</name>
<dbReference type="GO" id="GO:0003677">
    <property type="term" value="F:DNA binding"/>
    <property type="evidence" value="ECO:0007669"/>
    <property type="project" value="InterPro"/>
</dbReference>
<keyword evidence="3" id="KW-1185">Reference proteome</keyword>
<dbReference type="Proteomes" id="UP000246975">
    <property type="component" value="Segment"/>
</dbReference>
<proteinExistence type="predicted"/>
<evidence type="ECO:0000313" key="3">
    <source>
        <dbReference type="Proteomes" id="UP000246975"/>
    </source>
</evidence>
<dbReference type="SMART" id="SM00530">
    <property type="entry name" value="HTH_XRE"/>
    <property type="match status" value="1"/>
</dbReference>
<accession>A0A2U8UJ59</accession>
<dbReference type="RefSeq" id="YP_009801674.1">
    <property type="nucleotide sequence ID" value="NC_047974.1"/>
</dbReference>
<sequence length="131" mass="14578">MDEDSQWEVGRLIQQAREDLGLSARAASRIAGIGDGTWRYMEAGYEIKRGQRWPVKPTPVTLAKMARAVGLEPRELLIVAGIRDAEHEPPHGRTSGDAVRELDLSGLDDDDLDQLETLILGLRARKRKPLP</sequence>
<feature type="domain" description="HTH cro/C1-type" evidence="1">
    <location>
        <begin position="12"/>
        <end position="76"/>
    </location>
</feature>
<evidence type="ECO:0000259" key="1">
    <source>
        <dbReference type="SMART" id="SM00530"/>
    </source>
</evidence>
<organism evidence="2 3">
    <name type="scientific">Gordonia phage Jace</name>
    <dbReference type="NCBI Taxonomy" id="2182360"/>
    <lineage>
        <taxon>Viruses</taxon>
        <taxon>Duplodnaviria</taxon>
        <taxon>Heunggongvirae</taxon>
        <taxon>Uroviricota</taxon>
        <taxon>Caudoviricetes</taxon>
        <taxon>Jacevirus</taxon>
        <taxon>Jacevirus jace</taxon>
    </lineage>
</organism>
<gene>
    <name evidence="2" type="primary">28</name>
    <name evidence="2" type="ORF">PBI_JACE_28</name>
</gene>
<dbReference type="InterPro" id="IPR010982">
    <property type="entry name" value="Lambda_DNA-bd_dom_sf"/>
</dbReference>
<dbReference type="CDD" id="cd00093">
    <property type="entry name" value="HTH_XRE"/>
    <property type="match status" value="1"/>
</dbReference>
<protein>
    <submittedName>
        <fullName evidence="2">Immunity repressor</fullName>
    </submittedName>
</protein>
<dbReference type="EMBL" id="MH153804">
    <property type="protein sequence ID" value="AWN03715.1"/>
    <property type="molecule type" value="Genomic_DNA"/>
</dbReference>
<evidence type="ECO:0000313" key="2">
    <source>
        <dbReference type="EMBL" id="AWN03715.1"/>
    </source>
</evidence>